<evidence type="ECO:0000259" key="3">
    <source>
        <dbReference type="PROSITE" id="PS51900"/>
    </source>
</evidence>
<dbReference type="Gene3D" id="1.10.150.130">
    <property type="match status" value="1"/>
</dbReference>
<sequence length="130" mass="14841">MLEEFLHHLEKKGLSHKTVKSYSVSWKRFETWMQSTSPDHPIEVAYATQRDIADFKRHLLVAGGRGGKPAWPATNQLTFVHLNAIFRFFAEQGYILTIRSDRSKSQQELAVLQSGLPAMSRMRCCGKFGT</sequence>
<dbReference type="GO" id="GO:0015074">
    <property type="term" value="P:DNA integration"/>
    <property type="evidence" value="ECO:0007669"/>
    <property type="project" value="InterPro"/>
</dbReference>
<dbReference type="Proteomes" id="UP000595841">
    <property type="component" value="Plasmid unnamed1"/>
</dbReference>
<name>A0A974PIF0_9BACL</name>
<dbReference type="InterPro" id="IPR011010">
    <property type="entry name" value="DNA_brk_join_enz"/>
</dbReference>
<dbReference type="InterPro" id="IPR010998">
    <property type="entry name" value="Integrase_recombinase_N"/>
</dbReference>
<evidence type="ECO:0000313" key="5">
    <source>
        <dbReference type="Proteomes" id="UP000595841"/>
    </source>
</evidence>
<dbReference type="SUPFAM" id="SSF56349">
    <property type="entry name" value="DNA breaking-rejoining enzymes"/>
    <property type="match status" value="1"/>
</dbReference>
<keyword evidence="1 2" id="KW-0238">DNA-binding</keyword>
<protein>
    <submittedName>
        <fullName evidence="4">Phage integrase N-terminal SAM-like domain-containing protein</fullName>
    </submittedName>
</protein>
<dbReference type="EMBL" id="CP068596">
    <property type="protein sequence ID" value="QQZ64500.1"/>
    <property type="molecule type" value="Genomic_DNA"/>
</dbReference>
<feature type="domain" description="Core-binding (CB)" evidence="3">
    <location>
        <begin position="1"/>
        <end position="90"/>
    </location>
</feature>
<proteinExistence type="predicted"/>
<evidence type="ECO:0000256" key="1">
    <source>
        <dbReference type="ARBA" id="ARBA00023125"/>
    </source>
</evidence>
<dbReference type="PROSITE" id="PS51900">
    <property type="entry name" value="CB"/>
    <property type="match status" value="1"/>
</dbReference>
<dbReference type="AlphaFoldDB" id="A0A974PIF0"/>
<organism evidence="4 5">
    <name type="scientific">Paenibacillus sonchi</name>
    <dbReference type="NCBI Taxonomy" id="373687"/>
    <lineage>
        <taxon>Bacteria</taxon>
        <taxon>Bacillati</taxon>
        <taxon>Bacillota</taxon>
        <taxon>Bacilli</taxon>
        <taxon>Bacillales</taxon>
        <taxon>Paenibacillaceae</taxon>
        <taxon>Paenibacillus</taxon>
        <taxon>Paenibacillus sonchi group</taxon>
    </lineage>
</organism>
<reference evidence="4 5" key="1">
    <citation type="submission" date="2021-01" db="EMBL/GenBank/DDBJ databases">
        <title>Whole genome sequence of Paenibacillus sonchi LMG 24727 for comparative genomics.</title>
        <authorList>
            <person name="Lee G."/>
            <person name="Kim M.-J."/>
            <person name="Lim K."/>
            <person name="Shin J.-H."/>
        </authorList>
    </citation>
    <scope>NUCLEOTIDE SEQUENCE [LARGE SCALE GENOMIC DNA]</scope>
    <source>
        <strain evidence="4 5">LMG 24727</strain>
        <plasmid evidence="4 5">unnamed1</plasmid>
    </source>
</reference>
<keyword evidence="4" id="KW-0614">Plasmid</keyword>
<dbReference type="InterPro" id="IPR044068">
    <property type="entry name" value="CB"/>
</dbReference>
<accession>A0A974PIF0</accession>
<dbReference type="RefSeq" id="WP_202677743.1">
    <property type="nucleotide sequence ID" value="NZ_CP068596.1"/>
</dbReference>
<evidence type="ECO:0000313" key="4">
    <source>
        <dbReference type="EMBL" id="QQZ64500.1"/>
    </source>
</evidence>
<dbReference type="Pfam" id="PF02899">
    <property type="entry name" value="Phage_int_SAM_1"/>
    <property type="match status" value="1"/>
</dbReference>
<gene>
    <name evidence="4" type="ORF">JI735_34230</name>
</gene>
<dbReference type="InterPro" id="IPR004107">
    <property type="entry name" value="Integrase_SAM-like_N"/>
</dbReference>
<evidence type="ECO:0000256" key="2">
    <source>
        <dbReference type="PROSITE-ProRule" id="PRU01248"/>
    </source>
</evidence>
<keyword evidence="5" id="KW-1185">Reference proteome</keyword>
<geneLocation type="plasmid" evidence="4 5">
    <name>unnamed1</name>
</geneLocation>
<dbReference type="KEGG" id="pson:JI735_34230"/>
<dbReference type="GO" id="GO:0003677">
    <property type="term" value="F:DNA binding"/>
    <property type="evidence" value="ECO:0007669"/>
    <property type="project" value="UniProtKB-UniRule"/>
</dbReference>